<dbReference type="InterPro" id="IPR042099">
    <property type="entry name" value="ANL_N_sf"/>
</dbReference>
<dbReference type="PANTHER" id="PTHR43859:SF4">
    <property type="entry name" value="BUTANOATE--COA LIGASE AAE1-RELATED"/>
    <property type="match status" value="1"/>
</dbReference>
<protein>
    <submittedName>
        <fullName evidence="7">Long-chain-fatty-acid-CoA ligase</fullName>
        <ecNumber evidence="7">6.2.1.3</ecNumber>
    </submittedName>
</protein>
<organism evidence="7 8">
    <name type="scientific">Parendozoicomonas haliclonae</name>
    <dbReference type="NCBI Taxonomy" id="1960125"/>
    <lineage>
        <taxon>Bacteria</taxon>
        <taxon>Pseudomonadati</taxon>
        <taxon>Pseudomonadota</taxon>
        <taxon>Gammaproteobacteria</taxon>
        <taxon>Oceanospirillales</taxon>
        <taxon>Endozoicomonadaceae</taxon>
        <taxon>Parendozoicomonas</taxon>
    </lineage>
</organism>
<dbReference type="InterPro" id="IPR020845">
    <property type="entry name" value="AMP-binding_CS"/>
</dbReference>
<evidence type="ECO:0000259" key="6">
    <source>
        <dbReference type="Pfam" id="PF13193"/>
    </source>
</evidence>
<dbReference type="InterPro" id="IPR000873">
    <property type="entry name" value="AMP-dep_synth/lig_dom"/>
</dbReference>
<evidence type="ECO:0000313" key="7">
    <source>
        <dbReference type="EMBL" id="SMA40052.1"/>
    </source>
</evidence>
<dbReference type="NCBIfam" id="NF004837">
    <property type="entry name" value="PRK06187.1"/>
    <property type="match status" value="1"/>
</dbReference>
<dbReference type="Proteomes" id="UP000196573">
    <property type="component" value="Unassembled WGS sequence"/>
</dbReference>
<dbReference type="PANTHER" id="PTHR43859">
    <property type="entry name" value="ACYL-ACTIVATING ENZYME"/>
    <property type="match status" value="1"/>
</dbReference>
<evidence type="ECO:0000256" key="3">
    <source>
        <dbReference type="ARBA" id="ARBA00022832"/>
    </source>
</evidence>
<dbReference type="EMBL" id="FWPT01000002">
    <property type="protein sequence ID" value="SMA40052.1"/>
    <property type="molecule type" value="Genomic_DNA"/>
</dbReference>
<dbReference type="FunFam" id="3.30.300.30:FF:000008">
    <property type="entry name" value="2,3-dihydroxybenzoate-AMP ligase"/>
    <property type="match status" value="1"/>
</dbReference>
<accession>A0A1X7AH20</accession>
<dbReference type="InterPro" id="IPR045851">
    <property type="entry name" value="AMP-bd_C_sf"/>
</dbReference>
<dbReference type="Pfam" id="PF00501">
    <property type="entry name" value="AMP-binding"/>
    <property type="match status" value="1"/>
</dbReference>
<dbReference type="RefSeq" id="WP_087107737.1">
    <property type="nucleotide sequence ID" value="NZ_CBCSCN010000001.1"/>
</dbReference>
<gene>
    <name evidence="7" type="ORF">EHSB41UT_01131</name>
</gene>
<reference evidence="7 8" key="1">
    <citation type="submission" date="2017-03" db="EMBL/GenBank/DDBJ databases">
        <authorList>
            <person name="Afonso C.L."/>
            <person name="Miller P.J."/>
            <person name="Scott M.A."/>
            <person name="Spackman E."/>
            <person name="Goraichik I."/>
            <person name="Dimitrov K.M."/>
            <person name="Suarez D.L."/>
            <person name="Swayne D.E."/>
        </authorList>
    </citation>
    <scope>NUCLEOTIDE SEQUENCE [LARGE SCALE GENOMIC DNA]</scope>
    <source>
        <strain evidence="7">SB41UT1</strain>
    </source>
</reference>
<dbReference type="GO" id="GO:0004467">
    <property type="term" value="F:long-chain fatty acid-CoA ligase activity"/>
    <property type="evidence" value="ECO:0007669"/>
    <property type="project" value="UniProtKB-EC"/>
</dbReference>
<dbReference type="EC" id="6.2.1.3" evidence="7"/>
<sequence length="547" mass="60960">MLGNMMDLPLQISSLLDHAEQTHPDTEIVSRRCEGDIHRYTMSDAAKRAKQAANALEKMGVQQGDRVATLAWNNYRHYELYFAVSGTGAVMHTINPRLFPEQLVYIINHAEDRWIFVDLTFVPLLEAIKDQITNVEGFIVLCDEDRMPETSLPNAICYETLIKNEPETYSWPLLDEQQAACLCYTSGTTGNPKGVLYSHRSTMIHTMGSIGYEAIGISSLTCALPVVPMFHVNAWSIPYAATMTGAKLVFPGAGMDGASLWELIESEQPDLLLGVPTVWLMLLNHMEAIGKKLESVQNVIVGGSAAPLSMIKKFQEGHDAFLIHAWGMTEMSPIGTINCQTRAMMEMPLEERYALQQSVGRPIYGVQMKIVDDENNEMPRDGVARGRLLVRGPWIVQSYYKSDDTSNWHDGWFDTGDVATIDSKNYLRIVDRSKDVIKSGGEWISSIDLENAAVGHQAVAEACVIGVAHPKWDERPLLLVVKNEGAEVSKSEILEYLTDKVAKWWLPDDVVFVSELPHTATGKLLKVNLRTEYADYLLNKAAEAEPA</sequence>
<evidence type="ECO:0000313" key="8">
    <source>
        <dbReference type="Proteomes" id="UP000196573"/>
    </source>
</evidence>
<dbReference type="OrthoDB" id="9803968at2"/>
<keyword evidence="4" id="KW-0443">Lipid metabolism</keyword>
<evidence type="ECO:0000256" key="1">
    <source>
        <dbReference type="ARBA" id="ARBA00006432"/>
    </source>
</evidence>
<comment type="similarity">
    <text evidence="1">Belongs to the ATP-dependent AMP-binding enzyme family.</text>
</comment>
<feature type="domain" description="AMP-dependent synthetase/ligase" evidence="5">
    <location>
        <begin position="17"/>
        <end position="400"/>
    </location>
</feature>
<dbReference type="SUPFAM" id="SSF56801">
    <property type="entry name" value="Acetyl-CoA synthetase-like"/>
    <property type="match status" value="1"/>
</dbReference>
<name>A0A1X7AH20_9GAMM</name>
<dbReference type="Pfam" id="PF13193">
    <property type="entry name" value="AMP-binding_C"/>
    <property type="match status" value="1"/>
</dbReference>
<evidence type="ECO:0000256" key="2">
    <source>
        <dbReference type="ARBA" id="ARBA00022598"/>
    </source>
</evidence>
<evidence type="ECO:0000259" key="5">
    <source>
        <dbReference type="Pfam" id="PF00501"/>
    </source>
</evidence>
<dbReference type="PROSITE" id="PS00455">
    <property type="entry name" value="AMP_BINDING"/>
    <property type="match status" value="1"/>
</dbReference>
<dbReference type="InterPro" id="IPR025110">
    <property type="entry name" value="AMP-bd_C"/>
</dbReference>
<keyword evidence="8" id="KW-1185">Reference proteome</keyword>
<feature type="domain" description="AMP-binding enzyme C-terminal" evidence="6">
    <location>
        <begin position="449"/>
        <end position="523"/>
    </location>
</feature>
<dbReference type="AlphaFoldDB" id="A0A1X7AH20"/>
<dbReference type="NCBIfam" id="NF005426">
    <property type="entry name" value="PRK07008.1"/>
    <property type="match status" value="1"/>
</dbReference>
<dbReference type="Gene3D" id="3.40.50.12780">
    <property type="entry name" value="N-terminal domain of ligase-like"/>
    <property type="match status" value="1"/>
</dbReference>
<dbReference type="Gene3D" id="3.30.300.30">
    <property type="match status" value="1"/>
</dbReference>
<keyword evidence="2 7" id="KW-0436">Ligase</keyword>
<keyword evidence="3" id="KW-0276">Fatty acid metabolism</keyword>
<dbReference type="CDD" id="cd12119">
    <property type="entry name" value="ttLC_FACS_AlkK_like"/>
    <property type="match status" value="1"/>
</dbReference>
<proteinExistence type="inferred from homology"/>
<evidence type="ECO:0000256" key="4">
    <source>
        <dbReference type="ARBA" id="ARBA00023098"/>
    </source>
</evidence>